<comment type="caution">
    <text evidence="1">The sequence shown here is derived from an EMBL/GenBank/DDBJ whole genome shotgun (WGS) entry which is preliminary data.</text>
</comment>
<reference evidence="1" key="1">
    <citation type="submission" date="2022-04" db="EMBL/GenBank/DDBJ databases">
        <title>Chromosome-scale genome assembly of Holotrichia oblita Faldermann.</title>
        <authorList>
            <person name="Rongchong L."/>
        </authorList>
    </citation>
    <scope>NUCLEOTIDE SEQUENCE</scope>
    <source>
        <strain evidence="1">81SQS9</strain>
    </source>
</reference>
<organism evidence="1 2">
    <name type="scientific">Holotrichia oblita</name>
    <name type="common">Chafer beetle</name>
    <dbReference type="NCBI Taxonomy" id="644536"/>
    <lineage>
        <taxon>Eukaryota</taxon>
        <taxon>Metazoa</taxon>
        <taxon>Ecdysozoa</taxon>
        <taxon>Arthropoda</taxon>
        <taxon>Hexapoda</taxon>
        <taxon>Insecta</taxon>
        <taxon>Pterygota</taxon>
        <taxon>Neoptera</taxon>
        <taxon>Endopterygota</taxon>
        <taxon>Coleoptera</taxon>
        <taxon>Polyphaga</taxon>
        <taxon>Scarabaeiformia</taxon>
        <taxon>Scarabaeidae</taxon>
        <taxon>Melolonthinae</taxon>
        <taxon>Holotrichia</taxon>
    </lineage>
</organism>
<keyword evidence="2" id="KW-1185">Reference proteome</keyword>
<accession>A0ACB9SP10</accession>
<evidence type="ECO:0000313" key="2">
    <source>
        <dbReference type="Proteomes" id="UP001056778"/>
    </source>
</evidence>
<dbReference type="EMBL" id="CM043022">
    <property type="protein sequence ID" value="KAI4456336.1"/>
    <property type="molecule type" value="Genomic_DNA"/>
</dbReference>
<sequence>MLLLQKGNKARTVEPTAMNKTSSRSHALLSVTVRHSIPIDKKDHLRMRLKQGRLFMIDLAGSERANKTKNRGKRLQEGAHINRSLLALGNCINALSGGARYVNYRDSKLTRL</sequence>
<proteinExistence type="predicted"/>
<evidence type="ECO:0000313" key="1">
    <source>
        <dbReference type="EMBL" id="KAI4456336.1"/>
    </source>
</evidence>
<protein>
    <submittedName>
        <fullName evidence="1">Kinesin-related</fullName>
    </submittedName>
</protein>
<name>A0ACB9SP10_HOLOL</name>
<dbReference type="Proteomes" id="UP001056778">
    <property type="component" value="Chromosome 8"/>
</dbReference>
<gene>
    <name evidence="1" type="ORF">MML48_8g00017811</name>
</gene>